<dbReference type="PANTHER" id="PTHR48111">
    <property type="entry name" value="REGULATOR OF RPOS"/>
    <property type="match status" value="1"/>
</dbReference>
<keyword evidence="4 7" id="KW-0238">DNA-binding</keyword>
<evidence type="ECO:0000313" key="10">
    <source>
        <dbReference type="EMBL" id="HIW11041.1"/>
    </source>
</evidence>
<dbReference type="PANTHER" id="PTHR48111:SF22">
    <property type="entry name" value="REGULATOR OF RPOS"/>
    <property type="match status" value="1"/>
</dbReference>
<keyword evidence="3" id="KW-0805">Transcription regulation</keyword>
<dbReference type="GO" id="GO:0005829">
    <property type="term" value="C:cytosol"/>
    <property type="evidence" value="ECO:0007669"/>
    <property type="project" value="TreeGrafter"/>
</dbReference>
<dbReference type="Proteomes" id="UP000823926">
    <property type="component" value="Unassembled WGS sequence"/>
</dbReference>
<keyword evidence="5" id="KW-0804">Transcription</keyword>
<evidence type="ECO:0000256" key="2">
    <source>
        <dbReference type="ARBA" id="ARBA00023012"/>
    </source>
</evidence>
<evidence type="ECO:0000259" key="8">
    <source>
        <dbReference type="PROSITE" id="PS50110"/>
    </source>
</evidence>
<feature type="DNA-binding region" description="OmpR/PhoB-type" evidence="7">
    <location>
        <begin position="123"/>
        <end position="223"/>
    </location>
</feature>
<gene>
    <name evidence="10" type="ORF">H9888_06010</name>
</gene>
<dbReference type="InterPro" id="IPR001867">
    <property type="entry name" value="OmpR/PhoB-type_DNA-bd"/>
</dbReference>
<evidence type="ECO:0000256" key="5">
    <source>
        <dbReference type="ARBA" id="ARBA00023163"/>
    </source>
</evidence>
<dbReference type="PROSITE" id="PS50110">
    <property type="entry name" value="RESPONSE_REGULATORY"/>
    <property type="match status" value="1"/>
</dbReference>
<dbReference type="CDD" id="cd17624">
    <property type="entry name" value="REC_OmpR_PmrA-like"/>
    <property type="match status" value="1"/>
</dbReference>
<feature type="domain" description="Response regulatory" evidence="8">
    <location>
        <begin position="2"/>
        <end position="116"/>
    </location>
</feature>
<dbReference type="SUPFAM" id="SSF46894">
    <property type="entry name" value="C-terminal effector domain of the bipartite response regulators"/>
    <property type="match status" value="1"/>
</dbReference>
<dbReference type="EMBL" id="DXHL01000028">
    <property type="protein sequence ID" value="HIW11041.1"/>
    <property type="molecule type" value="Genomic_DNA"/>
</dbReference>
<dbReference type="AlphaFoldDB" id="A0A9D1TY60"/>
<feature type="domain" description="OmpR/PhoB-type" evidence="9">
    <location>
        <begin position="123"/>
        <end position="223"/>
    </location>
</feature>
<dbReference type="Pfam" id="PF00072">
    <property type="entry name" value="Response_reg"/>
    <property type="match status" value="1"/>
</dbReference>
<dbReference type="CDD" id="cd00383">
    <property type="entry name" value="trans_reg_C"/>
    <property type="match status" value="1"/>
</dbReference>
<dbReference type="InterPro" id="IPR011006">
    <property type="entry name" value="CheY-like_superfamily"/>
</dbReference>
<keyword evidence="1 6" id="KW-0597">Phosphoprotein</keyword>
<evidence type="ECO:0000313" key="11">
    <source>
        <dbReference type="Proteomes" id="UP000823926"/>
    </source>
</evidence>
<evidence type="ECO:0000256" key="4">
    <source>
        <dbReference type="ARBA" id="ARBA00023125"/>
    </source>
</evidence>
<comment type="caution">
    <text evidence="10">The sequence shown here is derived from an EMBL/GenBank/DDBJ whole genome shotgun (WGS) entry which is preliminary data.</text>
</comment>
<evidence type="ECO:0000256" key="7">
    <source>
        <dbReference type="PROSITE-ProRule" id="PRU01091"/>
    </source>
</evidence>
<evidence type="ECO:0000256" key="3">
    <source>
        <dbReference type="ARBA" id="ARBA00023015"/>
    </source>
</evidence>
<dbReference type="SUPFAM" id="SSF52172">
    <property type="entry name" value="CheY-like"/>
    <property type="match status" value="1"/>
</dbReference>
<evidence type="ECO:0000256" key="6">
    <source>
        <dbReference type="PROSITE-ProRule" id="PRU00169"/>
    </source>
</evidence>
<dbReference type="Gene3D" id="6.10.250.690">
    <property type="match status" value="1"/>
</dbReference>
<dbReference type="Pfam" id="PF00486">
    <property type="entry name" value="Trans_reg_C"/>
    <property type="match status" value="1"/>
</dbReference>
<dbReference type="GO" id="GO:0006355">
    <property type="term" value="P:regulation of DNA-templated transcription"/>
    <property type="evidence" value="ECO:0007669"/>
    <property type="project" value="InterPro"/>
</dbReference>
<reference evidence="10" key="2">
    <citation type="submission" date="2021-04" db="EMBL/GenBank/DDBJ databases">
        <authorList>
            <person name="Gilroy R."/>
        </authorList>
    </citation>
    <scope>NUCLEOTIDE SEQUENCE</scope>
    <source>
        <strain evidence="10">ChiBcec15-1070</strain>
    </source>
</reference>
<dbReference type="GO" id="GO:0000976">
    <property type="term" value="F:transcription cis-regulatory region binding"/>
    <property type="evidence" value="ECO:0007669"/>
    <property type="project" value="TreeGrafter"/>
</dbReference>
<evidence type="ECO:0000256" key="1">
    <source>
        <dbReference type="ARBA" id="ARBA00022553"/>
    </source>
</evidence>
<dbReference type="Gene3D" id="1.10.10.10">
    <property type="entry name" value="Winged helix-like DNA-binding domain superfamily/Winged helix DNA-binding domain"/>
    <property type="match status" value="1"/>
</dbReference>
<proteinExistence type="predicted"/>
<protein>
    <submittedName>
        <fullName evidence="10">Response regulator transcription factor</fullName>
    </submittedName>
</protein>
<dbReference type="SMART" id="SM00448">
    <property type="entry name" value="REC"/>
    <property type="match status" value="1"/>
</dbReference>
<dbReference type="InterPro" id="IPR016032">
    <property type="entry name" value="Sig_transdc_resp-reg_C-effctor"/>
</dbReference>
<accession>A0A9D1TY60</accession>
<reference evidence="10" key="1">
    <citation type="journal article" date="2021" name="PeerJ">
        <title>Extensive microbial diversity within the chicken gut microbiome revealed by metagenomics and culture.</title>
        <authorList>
            <person name="Gilroy R."/>
            <person name="Ravi A."/>
            <person name="Getino M."/>
            <person name="Pursley I."/>
            <person name="Horton D.L."/>
            <person name="Alikhan N.F."/>
            <person name="Baker D."/>
            <person name="Gharbi K."/>
            <person name="Hall N."/>
            <person name="Watson M."/>
            <person name="Adriaenssens E.M."/>
            <person name="Foster-Nyarko E."/>
            <person name="Jarju S."/>
            <person name="Secka A."/>
            <person name="Antonio M."/>
            <person name="Oren A."/>
            <person name="Chaudhuri R.R."/>
            <person name="La Ragione R."/>
            <person name="Hildebrand F."/>
            <person name="Pallen M.J."/>
        </authorList>
    </citation>
    <scope>NUCLEOTIDE SEQUENCE</scope>
    <source>
        <strain evidence="10">ChiBcec15-1070</strain>
    </source>
</reference>
<feature type="modified residue" description="4-aspartylphosphate" evidence="6">
    <location>
        <position position="51"/>
    </location>
</feature>
<sequence>MKILIVEDEDSLREVIGRSLEQERYVVETAADYTSALEKISTYDYDCILLDIMLPDGSGLQLLERLKAMHKSESVIILSARDSLEDKVAGLELGADDYLPKPFHLAELHARIRSVIRRKNGGKNTLDVGNLTIYPDQFRVSVAGKELELSRKEYDILSYFAGRPGHLVSKTTLAEAVWGDHIDQADNFDFVYAQMKNLRRKLKEADASVEIRSVYGFGYKLIVAEEE</sequence>
<name>A0A9D1TY60_9BACT</name>
<dbReference type="InterPro" id="IPR036388">
    <property type="entry name" value="WH-like_DNA-bd_sf"/>
</dbReference>
<dbReference type="PROSITE" id="PS51755">
    <property type="entry name" value="OMPR_PHOB"/>
    <property type="match status" value="1"/>
</dbReference>
<dbReference type="GO" id="GO:0032993">
    <property type="term" value="C:protein-DNA complex"/>
    <property type="evidence" value="ECO:0007669"/>
    <property type="project" value="TreeGrafter"/>
</dbReference>
<organism evidence="10 11">
    <name type="scientific">Candidatus Rikenella faecigallinarum</name>
    <dbReference type="NCBI Taxonomy" id="2838745"/>
    <lineage>
        <taxon>Bacteria</taxon>
        <taxon>Pseudomonadati</taxon>
        <taxon>Bacteroidota</taxon>
        <taxon>Bacteroidia</taxon>
        <taxon>Bacteroidales</taxon>
        <taxon>Rikenellaceae</taxon>
        <taxon>Rikenella</taxon>
    </lineage>
</organism>
<dbReference type="InterPro" id="IPR039420">
    <property type="entry name" value="WalR-like"/>
</dbReference>
<dbReference type="InterPro" id="IPR001789">
    <property type="entry name" value="Sig_transdc_resp-reg_receiver"/>
</dbReference>
<dbReference type="SMART" id="SM00862">
    <property type="entry name" value="Trans_reg_C"/>
    <property type="match status" value="1"/>
</dbReference>
<dbReference type="GO" id="GO:0000156">
    <property type="term" value="F:phosphorelay response regulator activity"/>
    <property type="evidence" value="ECO:0007669"/>
    <property type="project" value="TreeGrafter"/>
</dbReference>
<evidence type="ECO:0000259" key="9">
    <source>
        <dbReference type="PROSITE" id="PS51755"/>
    </source>
</evidence>
<keyword evidence="2" id="KW-0902">Two-component regulatory system</keyword>
<dbReference type="Gene3D" id="3.40.50.2300">
    <property type="match status" value="1"/>
</dbReference>